<dbReference type="AlphaFoldDB" id="E6U3B2"/>
<dbReference type="InterPro" id="IPR008928">
    <property type="entry name" value="6-hairpin_glycosidase_sf"/>
</dbReference>
<dbReference type="Proteomes" id="UP000001551">
    <property type="component" value="Chromosome"/>
</dbReference>
<dbReference type="EMBL" id="CP002400">
    <property type="protein sequence ID" value="ADU26404.1"/>
    <property type="molecule type" value="Genomic_DNA"/>
</dbReference>
<evidence type="ECO:0000256" key="2">
    <source>
        <dbReference type="ARBA" id="ARBA00023235"/>
    </source>
</evidence>
<accession>E6U3B2</accession>
<evidence type="ECO:0000313" key="3">
    <source>
        <dbReference type="EMBL" id="ADU26404.1"/>
    </source>
</evidence>
<protein>
    <submittedName>
        <fullName evidence="3">N-acylglucosamine 2-epimerase</fullName>
    </submittedName>
</protein>
<dbReference type="eggNOG" id="COG2942">
    <property type="taxonomic scope" value="Bacteria"/>
</dbReference>
<keyword evidence="4" id="KW-1185">Reference proteome</keyword>
<evidence type="ECO:0000313" key="4">
    <source>
        <dbReference type="Proteomes" id="UP000001551"/>
    </source>
</evidence>
<sequence>MDMQYPQSRYREMCEQTQGGFSAWATLPCSHKRGNGMETILAPDCFQNPAWLKSQVFSILNFYYPRCMDDANEGYYNCFLDDGTICDPYNKHLVSTTRFIYDFSIGLILGRQPAWYKRGLERGIHYLQRYHLDPVNGGYYWMLRNRQVTDATKFAYGHAFVLLAAARAASAGFLQAERIVSYTYDVLEEHFWEPRYGLYRDQMSADWSKVSPYRGQNANMHLCEAMIAAYEATGESKYLARAHTLAQNVTVGLASQSDGWIWENFYPDWSIDWTYIERDPFLVQFRPTGFVPGHQIEWSKLLLILDRYAHESWMRERSDFLYRAGFSRGADEEYGGIFYLLSPQWDVIDPRKMHWVQAEAIGASALRAVRPGSECSWETYTVMFSYCWSHLIDTVYGGWYNILSREGVRLSDVKSPLTKTDYHPISNCYETLRALGVA</sequence>
<comment type="similarity">
    <text evidence="1">Belongs to the N-acylglucosamine 2-epimerase family.</text>
</comment>
<dbReference type="InterPro" id="IPR012341">
    <property type="entry name" value="6hp_glycosidase-like_sf"/>
</dbReference>
<evidence type="ECO:0000256" key="1">
    <source>
        <dbReference type="ARBA" id="ARBA00008558"/>
    </source>
</evidence>
<reference evidence="3 4" key="1">
    <citation type="submission" date="2010-12" db="EMBL/GenBank/DDBJ databases">
        <title>Complete sequence of Ethanoligenens harbinense YUAN-3.</title>
        <authorList>
            <person name="Lucas S."/>
            <person name="Copeland A."/>
            <person name="Lapidus A."/>
            <person name="Cheng J.-F."/>
            <person name="Bruce D."/>
            <person name="Goodwin L."/>
            <person name="Pitluck S."/>
            <person name="Chertkov O."/>
            <person name="Misra M."/>
            <person name="Detter J.C."/>
            <person name="Han C."/>
            <person name="Tapia R."/>
            <person name="Land M."/>
            <person name="Hauser L."/>
            <person name="Jeffries C."/>
            <person name="Kyrpides N."/>
            <person name="Ivanova N."/>
            <person name="Mikhailova N."/>
            <person name="Wang A."/>
            <person name="Mouttaki H."/>
            <person name="He Z."/>
            <person name="Zhou J."/>
            <person name="Hemme C.L."/>
            <person name="Woyke T."/>
        </authorList>
    </citation>
    <scope>NUCLEOTIDE SEQUENCE [LARGE SCALE GENOMIC DNA]</scope>
    <source>
        <strain evidence="4">DSM 18485 / JCM 12961 / CGMCC 1.5033 / YUAN-3</strain>
    </source>
</reference>
<organism evidence="3 4">
    <name type="scientific">Ethanoligenens harbinense (strain DSM 18485 / JCM 12961 / CGMCC 1.5033 / YUAN-3)</name>
    <dbReference type="NCBI Taxonomy" id="663278"/>
    <lineage>
        <taxon>Bacteria</taxon>
        <taxon>Bacillati</taxon>
        <taxon>Bacillota</taxon>
        <taxon>Clostridia</taxon>
        <taxon>Eubacteriales</taxon>
        <taxon>Oscillospiraceae</taxon>
        <taxon>Ethanoligenens</taxon>
    </lineage>
</organism>
<dbReference type="GO" id="GO:0016853">
    <property type="term" value="F:isomerase activity"/>
    <property type="evidence" value="ECO:0007669"/>
    <property type="project" value="UniProtKB-KW"/>
</dbReference>
<dbReference type="HOGENOM" id="CLU_042253_1_0_9"/>
<dbReference type="PANTHER" id="PTHR15108">
    <property type="entry name" value="N-ACYLGLUCOSAMINE-2-EPIMERASE"/>
    <property type="match status" value="1"/>
</dbReference>
<dbReference type="SUPFAM" id="SSF48208">
    <property type="entry name" value="Six-hairpin glycosidases"/>
    <property type="match status" value="1"/>
</dbReference>
<dbReference type="KEGG" id="eha:Ethha_0835"/>
<name>E6U3B2_ETHHY</name>
<gene>
    <name evidence="3" type="ordered locus">Ethha_0835</name>
</gene>
<dbReference type="Gene3D" id="1.50.10.10">
    <property type="match status" value="1"/>
</dbReference>
<dbReference type="InterPro" id="IPR010819">
    <property type="entry name" value="AGE/CE"/>
</dbReference>
<dbReference type="Pfam" id="PF07221">
    <property type="entry name" value="GlcNAc_2-epim"/>
    <property type="match status" value="1"/>
</dbReference>
<keyword evidence="2" id="KW-0413">Isomerase</keyword>
<proteinExistence type="inferred from homology"/>
<dbReference type="GO" id="GO:0005975">
    <property type="term" value="P:carbohydrate metabolic process"/>
    <property type="evidence" value="ECO:0007669"/>
    <property type="project" value="InterPro"/>
</dbReference>